<reference evidence="2" key="1">
    <citation type="journal article" date="2021" name="Proc. Natl. Acad. Sci. U.S.A.">
        <title>Three genomes in the algal genus Volvox reveal the fate of a haploid sex-determining region after a transition to homothallism.</title>
        <authorList>
            <person name="Yamamoto K."/>
            <person name="Hamaji T."/>
            <person name="Kawai-Toyooka H."/>
            <person name="Matsuzaki R."/>
            <person name="Takahashi F."/>
            <person name="Nishimura Y."/>
            <person name="Kawachi M."/>
            <person name="Noguchi H."/>
            <person name="Minakuchi Y."/>
            <person name="Umen J.G."/>
            <person name="Toyoda A."/>
            <person name="Nozaki H."/>
        </authorList>
    </citation>
    <scope>NUCLEOTIDE SEQUENCE</scope>
    <source>
        <strain evidence="2">NIES-3780</strain>
    </source>
</reference>
<evidence type="ECO:0000313" key="2">
    <source>
        <dbReference type="EMBL" id="GIL66379.1"/>
    </source>
</evidence>
<name>A0A8J4FCM2_9CHLO</name>
<proteinExistence type="predicted"/>
<feature type="compositionally biased region" description="Polar residues" evidence="1">
    <location>
        <begin position="70"/>
        <end position="80"/>
    </location>
</feature>
<dbReference type="EMBL" id="BNCO01000084">
    <property type="protein sequence ID" value="GIL66379.1"/>
    <property type="molecule type" value="Genomic_DNA"/>
</dbReference>
<feature type="non-terminal residue" evidence="2">
    <location>
        <position position="1"/>
    </location>
</feature>
<dbReference type="Proteomes" id="UP000747399">
    <property type="component" value="Unassembled WGS sequence"/>
</dbReference>
<accession>A0A8J4FCM2</accession>
<dbReference type="AlphaFoldDB" id="A0A8J4FCM2"/>
<organism evidence="2 3">
    <name type="scientific">Volvox africanus</name>
    <dbReference type="NCBI Taxonomy" id="51714"/>
    <lineage>
        <taxon>Eukaryota</taxon>
        <taxon>Viridiplantae</taxon>
        <taxon>Chlorophyta</taxon>
        <taxon>core chlorophytes</taxon>
        <taxon>Chlorophyceae</taxon>
        <taxon>CS clade</taxon>
        <taxon>Chlamydomonadales</taxon>
        <taxon>Volvocaceae</taxon>
        <taxon>Volvox</taxon>
    </lineage>
</organism>
<feature type="region of interest" description="Disordered" evidence="1">
    <location>
        <begin position="66"/>
        <end position="85"/>
    </location>
</feature>
<comment type="caution">
    <text evidence="2">The sequence shown here is derived from an EMBL/GenBank/DDBJ whole genome shotgun (WGS) entry which is preliminary data.</text>
</comment>
<feature type="non-terminal residue" evidence="2">
    <location>
        <position position="171"/>
    </location>
</feature>
<keyword evidence="3" id="KW-1185">Reference proteome</keyword>
<evidence type="ECO:0000313" key="3">
    <source>
        <dbReference type="Proteomes" id="UP000747399"/>
    </source>
</evidence>
<protein>
    <submittedName>
        <fullName evidence="2">Uncharacterized protein</fullName>
    </submittedName>
</protein>
<sequence length="171" mass="18718">LRLRTVLAGSNRQKIARILDLFQIAFPSTSQGWKKPLEVGDLLPLPQHLGCESAYHAFLRGLSALPTPPSQTAETDNSATAYPGGAEPESWGYTGDVGGNGHGPGHRQVQADRHAGHGPSPEQHLYNSLALLRLIWLLHGSALRRALLLIYSYQVFVFFQPLLLNDLANHL</sequence>
<gene>
    <name evidence="2" type="ORF">Vafri_19916</name>
</gene>
<evidence type="ECO:0000256" key="1">
    <source>
        <dbReference type="SAM" id="MobiDB-lite"/>
    </source>
</evidence>
<feature type="region of interest" description="Disordered" evidence="1">
    <location>
        <begin position="90"/>
        <end position="120"/>
    </location>
</feature>